<comment type="caution">
    <text evidence="1">The sequence shown here is derived from an EMBL/GenBank/DDBJ whole genome shotgun (WGS) entry which is preliminary data.</text>
</comment>
<evidence type="ECO:0000313" key="1">
    <source>
        <dbReference type="EMBL" id="CAH3136192.1"/>
    </source>
</evidence>
<organism evidence="1 2">
    <name type="scientific">Porites lobata</name>
    <dbReference type="NCBI Taxonomy" id="104759"/>
    <lineage>
        <taxon>Eukaryota</taxon>
        <taxon>Metazoa</taxon>
        <taxon>Cnidaria</taxon>
        <taxon>Anthozoa</taxon>
        <taxon>Hexacorallia</taxon>
        <taxon>Scleractinia</taxon>
        <taxon>Fungiina</taxon>
        <taxon>Poritidae</taxon>
        <taxon>Porites</taxon>
    </lineage>
</organism>
<name>A0ABN8PAL8_9CNID</name>
<protein>
    <submittedName>
        <fullName evidence="1">Uncharacterized protein</fullName>
    </submittedName>
</protein>
<keyword evidence="2" id="KW-1185">Reference proteome</keyword>
<proteinExistence type="predicted"/>
<reference evidence="1 2" key="1">
    <citation type="submission" date="2022-05" db="EMBL/GenBank/DDBJ databases">
        <authorList>
            <consortium name="Genoscope - CEA"/>
            <person name="William W."/>
        </authorList>
    </citation>
    <scope>NUCLEOTIDE SEQUENCE [LARGE SCALE GENOMIC DNA]</scope>
</reference>
<evidence type="ECO:0000313" key="2">
    <source>
        <dbReference type="Proteomes" id="UP001159405"/>
    </source>
</evidence>
<dbReference type="SUPFAM" id="SSF48452">
    <property type="entry name" value="TPR-like"/>
    <property type="match status" value="1"/>
</dbReference>
<gene>
    <name evidence="1" type="ORF">PLOB_00038326</name>
</gene>
<dbReference type="EMBL" id="CALNXK010000057">
    <property type="protein sequence ID" value="CAH3136192.1"/>
    <property type="molecule type" value="Genomic_DNA"/>
</dbReference>
<accession>A0ABN8PAL8</accession>
<dbReference type="Proteomes" id="UP001159405">
    <property type="component" value="Unassembled WGS sequence"/>
</dbReference>
<dbReference type="Gene3D" id="1.25.40.10">
    <property type="entry name" value="Tetratricopeptide repeat domain"/>
    <property type="match status" value="1"/>
</dbReference>
<sequence>MGKVQKAKETLERAVEIMDNLSPPHPAEKANSLKRLSKACLILGDTVKSADFANRALKIYKETHGNMMQHREVRKCTLRVAYACSKLGLFSKAKEYLKGVELGFSEENRAHSEYAVFLRTKTEMALDNLEFSWPEDEEGIQEIFTEAGRDLNKADEIIQQSLGSDHQQYAFLKREKARLYVLTGHYEKAWKEIDCALAIATSYQRRDLEAGFLLIRADAEGKLQLSSGRKESLATADQLHRSTLGNDHPMVATTLQKRCQKNIDQKNLTLAEEYLEASAKICEILKSNLRLQLQSSSCDFLTNYSLDQHPVLKRQQQLERRLRGSPVGAWFR</sequence>
<dbReference type="InterPro" id="IPR011990">
    <property type="entry name" value="TPR-like_helical_dom_sf"/>
</dbReference>